<sequence length="262" mass="29703">MLSATTCSETKSRKVSMILLRQPASWSLSKLLTTWGFDVDARIRYRSASCSIRSFRGITPDITSSDILCVDFIQPMAIRRHRYWILSSILIRVFAVRWKQKLPYSNTERIVVLYNLNMSIGCAPHQKPVTVRRKLTLLEHLRACSTICLSQRSLLSNQTPRYFTDSTLFIVSPYRVISIFGSKSPFRMFPAVLLKKQNEICSVFLGENLMPRSFAQFSSLLRVACRATFAFSGSLQATVSTPSSANCIMLQFGSRQAFISLV</sequence>
<organism evidence="1 2">
    <name type="scientific">Anopheles atroparvus</name>
    <name type="common">European mosquito</name>
    <dbReference type="NCBI Taxonomy" id="41427"/>
    <lineage>
        <taxon>Eukaryota</taxon>
        <taxon>Metazoa</taxon>
        <taxon>Ecdysozoa</taxon>
        <taxon>Arthropoda</taxon>
        <taxon>Hexapoda</taxon>
        <taxon>Insecta</taxon>
        <taxon>Pterygota</taxon>
        <taxon>Neoptera</taxon>
        <taxon>Endopterygota</taxon>
        <taxon>Diptera</taxon>
        <taxon>Nematocera</taxon>
        <taxon>Culicoidea</taxon>
        <taxon>Culicidae</taxon>
        <taxon>Anophelinae</taxon>
        <taxon>Anopheles</taxon>
    </lineage>
</organism>
<accession>A0AAG5DGM4</accession>
<dbReference type="Proteomes" id="UP000075880">
    <property type="component" value="Unassembled WGS sequence"/>
</dbReference>
<dbReference type="EnsemblMetazoa" id="ENSAATROPT011107">
    <property type="protein sequence ID" value="ENSAATROPP010034"/>
    <property type="gene ID" value="ENSAATROPG009041"/>
</dbReference>
<keyword evidence="2" id="KW-1185">Reference proteome</keyword>
<evidence type="ECO:0000313" key="1">
    <source>
        <dbReference type="EnsemblMetazoa" id="ENSAATROPP010034"/>
    </source>
</evidence>
<evidence type="ECO:0000313" key="2">
    <source>
        <dbReference type="Proteomes" id="UP000075880"/>
    </source>
</evidence>
<proteinExistence type="predicted"/>
<name>A0AAG5DGM4_ANOAO</name>
<protein>
    <submittedName>
        <fullName evidence="1">Uncharacterized protein</fullName>
    </submittedName>
</protein>
<dbReference type="AlphaFoldDB" id="A0AAG5DGM4"/>
<reference evidence="1" key="1">
    <citation type="submission" date="2024-04" db="UniProtKB">
        <authorList>
            <consortium name="EnsemblMetazoa"/>
        </authorList>
    </citation>
    <scope>IDENTIFICATION</scope>
    <source>
        <strain evidence="1">EBRO</strain>
    </source>
</reference>